<dbReference type="STRING" id="1806994.A0A507BV69"/>
<keyword evidence="8" id="KW-1185">Reference proteome</keyword>
<organism evidence="7 8">
    <name type="scientific">Synchytrium microbalum</name>
    <dbReference type="NCBI Taxonomy" id="1806994"/>
    <lineage>
        <taxon>Eukaryota</taxon>
        <taxon>Fungi</taxon>
        <taxon>Fungi incertae sedis</taxon>
        <taxon>Chytridiomycota</taxon>
        <taxon>Chytridiomycota incertae sedis</taxon>
        <taxon>Chytridiomycetes</taxon>
        <taxon>Synchytriales</taxon>
        <taxon>Synchytriaceae</taxon>
        <taxon>Synchytrium</taxon>
    </lineage>
</organism>
<evidence type="ECO:0000313" key="7">
    <source>
        <dbReference type="EMBL" id="TPX31412.1"/>
    </source>
</evidence>
<feature type="compositionally biased region" description="Basic and acidic residues" evidence="6">
    <location>
        <begin position="205"/>
        <end position="214"/>
    </location>
</feature>
<evidence type="ECO:0000256" key="1">
    <source>
        <dbReference type="ARBA" id="ARBA00004123"/>
    </source>
</evidence>
<keyword evidence="5" id="KW-0539">Nucleus</keyword>
<dbReference type="EMBL" id="QEAO01000045">
    <property type="protein sequence ID" value="TPX31412.1"/>
    <property type="molecule type" value="Genomic_DNA"/>
</dbReference>
<dbReference type="GO" id="GO:0005634">
    <property type="term" value="C:nucleus"/>
    <property type="evidence" value="ECO:0007669"/>
    <property type="project" value="UniProtKB-SubCell"/>
</dbReference>
<comment type="caution">
    <text evidence="7">The sequence shown here is derived from an EMBL/GenBank/DDBJ whole genome shotgun (WGS) entry which is preliminary data.</text>
</comment>
<evidence type="ECO:0000256" key="3">
    <source>
        <dbReference type="ARBA" id="ARBA00023015"/>
    </source>
</evidence>
<feature type="compositionally biased region" description="Low complexity" evidence="6">
    <location>
        <begin position="276"/>
        <end position="301"/>
    </location>
</feature>
<gene>
    <name evidence="7" type="ORF">SmJEL517_g05275</name>
</gene>
<dbReference type="Proteomes" id="UP000319731">
    <property type="component" value="Unassembled WGS sequence"/>
</dbReference>
<keyword evidence="3" id="KW-0805">Transcription regulation</keyword>
<dbReference type="GO" id="GO:0000124">
    <property type="term" value="C:SAGA complex"/>
    <property type="evidence" value="ECO:0007669"/>
    <property type="project" value="TreeGrafter"/>
</dbReference>
<sequence length="684" mass="73402">MSQQSSPSSNVYGKALPLATHTASSGRLFNDFYPDAQADLPASSSLIAQLSQQVDLVRSSAENRITALAAFAAQTRAIAKHSPSPSAAGGGNSSTTSGGNSASASNTGPVINQQPPSSSSSGSLSSALSSKSSSSGGLGSAIAGMVKGGVDPSAVAATLAQVQQQQSQQQQQPGKSPSLQKQPSPQPSPYTMTAAQRKVSLKVKNQKDEPEANRRSAGGSPSPFNSIVDPNKKRKRDGEEDQPPANEVTAKLEDGATVKMTSISGSTIKIQKTDAPRSVSDQVVVVPSPIPSSSAPAVPAPIKGTGTPKTGKPAPKTARQNSQAYGQKAKQASHRKKGTDDAAPPPAPLPFEASLGGDAPPMTEGDLSKVVKPSNQIPINQFWSYADQYFRDLTEEDIKWLQDKGYDVAAYTIPALGRSWRYVFQEQDSGTYNGSALPVMDMSPRYDTVPDDSLLLPGDAFFGPLTERVVAGLQAVGVYDDAYWKSYLDNANLDTNANEPPEKVKAGSKAEVTELEDRIKQELKHLGLIPHEEPNEWEATDDDEITQELKKRQMELRKQVETNQFRKQRLREAAVGWKAWQEYSDVLDELNKQAFSAYQKRYQKGSSKRKKLKPLSTPRPLSEHTLQILAKRNQLVEEIGKRLPSSIYSVPTTSLYSTSDLKTEGSSVQSAGDGDVEMLDSTTA</sequence>
<feature type="region of interest" description="Disordered" evidence="6">
    <location>
        <begin position="657"/>
        <end position="684"/>
    </location>
</feature>
<dbReference type="RefSeq" id="XP_031022848.1">
    <property type="nucleotide sequence ID" value="XM_031171201.1"/>
</dbReference>
<dbReference type="GO" id="GO:0003713">
    <property type="term" value="F:transcription coactivator activity"/>
    <property type="evidence" value="ECO:0007669"/>
    <property type="project" value="TreeGrafter"/>
</dbReference>
<comment type="subcellular location">
    <subcellularLocation>
        <location evidence="1">Nucleus</location>
    </subcellularLocation>
</comment>
<dbReference type="GO" id="GO:0006357">
    <property type="term" value="P:regulation of transcription by RNA polymerase II"/>
    <property type="evidence" value="ECO:0007669"/>
    <property type="project" value="TreeGrafter"/>
</dbReference>
<feature type="compositionally biased region" description="Polar residues" evidence="6">
    <location>
        <begin position="657"/>
        <end position="670"/>
    </location>
</feature>
<dbReference type="AlphaFoldDB" id="A0A507BV69"/>
<dbReference type="InterPro" id="IPR019340">
    <property type="entry name" value="Histone_AcTrfase_su3"/>
</dbReference>
<dbReference type="PANTHER" id="PTHR13556">
    <property type="entry name" value="TRANSCRIPTIONAL ADAPTER 3-RELATED"/>
    <property type="match status" value="1"/>
</dbReference>
<dbReference type="OrthoDB" id="1232at2759"/>
<feature type="region of interest" description="Disordered" evidence="6">
    <location>
        <begin position="81"/>
        <end position="137"/>
    </location>
</feature>
<evidence type="ECO:0000256" key="6">
    <source>
        <dbReference type="SAM" id="MobiDB-lite"/>
    </source>
</evidence>
<comment type="similarity">
    <text evidence="2">Belongs to the NGG1 family.</text>
</comment>
<feature type="compositionally biased region" description="Low complexity" evidence="6">
    <location>
        <begin position="81"/>
        <end position="109"/>
    </location>
</feature>
<evidence type="ECO:0000256" key="2">
    <source>
        <dbReference type="ARBA" id="ARBA00005330"/>
    </source>
</evidence>
<evidence type="ECO:0000256" key="4">
    <source>
        <dbReference type="ARBA" id="ARBA00023163"/>
    </source>
</evidence>
<feature type="compositionally biased region" description="Polar residues" evidence="6">
    <location>
        <begin position="259"/>
        <end position="270"/>
    </location>
</feature>
<evidence type="ECO:0000313" key="8">
    <source>
        <dbReference type="Proteomes" id="UP000319731"/>
    </source>
</evidence>
<keyword evidence="4" id="KW-0804">Transcription</keyword>
<dbReference type="Pfam" id="PF10198">
    <property type="entry name" value="Ada3"/>
    <property type="match status" value="1"/>
</dbReference>
<accession>A0A507BV69</accession>
<reference evidence="7 8" key="1">
    <citation type="journal article" date="2019" name="Sci. Rep.">
        <title>Comparative genomics of chytrid fungi reveal insights into the obligate biotrophic and pathogenic lifestyle of Synchytrium endobioticum.</title>
        <authorList>
            <person name="van de Vossenberg B.T.L.H."/>
            <person name="Warris S."/>
            <person name="Nguyen H.D.T."/>
            <person name="van Gent-Pelzer M.P.E."/>
            <person name="Joly D.L."/>
            <person name="van de Geest H.C."/>
            <person name="Bonants P.J.M."/>
            <person name="Smith D.S."/>
            <person name="Levesque C.A."/>
            <person name="van der Lee T.A.J."/>
        </authorList>
    </citation>
    <scope>NUCLEOTIDE SEQUENCE [LARGE SCALE GENOMIC DNA]</scope>
    <source>
        <strain evidence="7 8">JEL517</strain>
    </source>
</reference>
<dbReference type="PANTHER" id="PTHR13556:SF2">
    <property type="entry name" value="TRANSCRIPTIONAL ADAPTER 3"/>
    <property type="match status" value="1"/>
</dbReference>
<dbReference type="GeneID" id="42006498"/>
<proteinExistence type="inferred from homology"/>
<name>A0A507BV69_9FUNG</name>
<evidence type="ECO:0000256" key="5">
    <source>
        <dbReference type="ARBA" id="ARBA00023242"/>
    </source>
</evidence>
<feature type="compositionally biased region" description="Low complexity" evidence="6">
    <location>
        <begin position="117"/>
        <end position="137"/>
    </location>
</feature>
<feature type="compositionally biased region" description="Low complexity" evidence="6">
    <location>
        <begin position="161"/>
        <end position="183"/>
    </location>
</feature>
<feature type="region of interest" description="Disordered" evidence="6">
    <location>
        <begin position="159"/>
        <end position="366"/>
    </location>
</feature>
<protein>
    <submittedName>
        <fullName evidence="7">Uncharacterized protein</fullName>
    </submittedName>
</protein>